<dbReference type="InterPro" id="IPR000390">
    <property type="entry name" value="Small_drug/metabolite_transptr"/>
</dbReference>
<keyword evidence="3 6" id="KW-0812">Transmembrane</keyword>
<feature type="transmembrane region" description="Helical" evidence="7">
    <location>
        <begin position="83"/>
        <end position="102"/>
    </location>
</feature>
<feature type="transmembrane region" description="Helical" evidence="7">
    <location>
        <begin position="5"/>
        <end position="22"/>
    </location>
</feature>
<feature type="transmembrane region" description="Helical" evidence="7">
    <location>
        <begin position="28"/>
        <end position="45"/>
    </location>
</feature>
<evidence type="ECO:0000256" key="2">
    <source>
        <dbReference type="ARBA" id="ARBA00022475"/>
    </source>
</evidence>
<evidence type="ECO:0000256" key="5">
    <source>
        <dbReference type="ARBA" id="ARBA00023136"/>
    </source>
</evidence>
<accession>A0A1V4DF42</accession>
<dbReference type="InterPro" id="IPR045324">
    <property type="entry name" value="Small_multidrug_res"/>
</dbReference>
<dbReference type="EMBL" id="MVAB01000001">
    <property type="protein sequence ID" value="OPF87179.1"/>
    <property type="molecule type" value="Genomic_DNA"/>
</dbReference>
<comment type="similarity">
    <text evidence="6">Belongs to the drug/metabolite transporter (DMT) superfamily. Small multidrug resistance (SMR) (TC 2.A.7.1) family.</text>
</comment>
<dbReference type="PANTHER" id="PTHR30561:SF7">
    <property type="entry name" value="GUANIDINIUM EFFLUX SYSTEM SUBUNIT GDNC-RELATED"/>
    <property type="match status" value="1"/>
</dbReference>
<dbReference type="InterPro" id="IPR037185">
    <property type="entry name" value="EmrE-like"/>
</dbReference>
<dbReference type="AlphaFoldDB" id="A0A1V4DF42"/>
<organism evidence="8 9">
    <name type="scientific">Vagococcus martis</name>
    <dbReference type="NCBI Taxonomy" id="1768210"/>
    <lineage>
        <taxon>Bacteria</taxon>
        <taxon>Bacillati</taxon>
        <taxon>Bacillota</taxon>
        <taxon>Bacilli</taxon>
        <taxon>Lactobacillales</taxon>
        <taxon>Enterococcaceae</taxon>
        <taxon>Vagococcus</taxon>
    </lineage>
</organism>
<evidence type="ECO:0000256" key="6">
    <source>
        <dbReference type="RuleBase" id="RU003942"/>
    </source>
</evidence>
<comment type="caution">
    <text evidence="8">The sequence shown here is derived from an EMBL/GenBank/DDBJ whole genome shotgun (WGS) entry which is preliminary data.</text>
</comment>
<keyword evidence="5 7" id="KW-0472">Membrane</keyword>
<dbReference type="SUPFAM" id="SSF103481">
    <property type="entry name" value="Multidrug resistance efflux transporter EmrE"/>
    <property type="match status" value="1"/>
</dbReference>
<protein>
    <submittedName>
        <fullName evidence="8">QacE family quaternary ammonium compound efflux SMR transporter</fullName>
    </submittedName>
</protein>
<proteinExistence type="inferred from homology"/>
<dbReference type="GO" id="GO:0005886">
    <property type="term" value="C:plasma membrane"/>
    <property type="evidence" value="ECO:0007669"/>
    <property type="project" value="UniProtKB-SubCell"/>
</dbReference>
<evidence type="ECO:0000256" key="3">
    <source>
        <dbReference type="ARBA" id="ARBA00022692"/>
    </source>
</evidence>
<dbReference type="RefSeq" id="WP_079345464.1">
    <property type="nucleotide sequence ID" value="NZ_MVAB01000001.1"/>
</dbReference>
<dbReference type="Pfam" id="PF00893">
    <property type="entry name" value="Multi_Drug_Res"/>
    <property type="match status" value="1"/>
</dbReference>
<name>A0A1V4DF42_9ENTE</name>
<keyword evidence="9" id="KW-1185">Reference proteome</keyword>
<dbReference type="GO" id="GO:0022857">
    <property type="term" value="F:transmembrane transporter activity"/>
    <property type="evidence" value="ECO:0007669"/>
    <property type="project" value="InterPro"/>
</dbReference>
<feature type="transmembrane region" description="Helical" evidence="7">
    <location>
        <begin position="57"/>
        <end position="77"/>
    </location>
</feature>
<keyword evidence="4 7" id="KW-1133">Transmembrane helix</keyword>
<dbReference type="Proteomes" id="UP000189970">
    <property type="component" value="Unassembled WGS sequence"/>
</dbReference>
<evidence type="ECO:0000313" key="9">
    <source>
        <dbReference type="Proteomes" id="UP000189970"/>
    </source>
</evidence>
<evidence type="ECO:0000256" key="4">
    <source>
        <dbReference type="ARBA" id="ARBA00022989"/>
    </source>
</evidence>
<evidence type="ECO:0000256" key="1">
    <source>
        <dbReference type="ARBA" id="ARBA00004651"/>
    </source>
</evidence>
<gene>
    <name evidence="8" type="ORF">BW731_02610</name>
</gene>
<dbReference type="Gene3D" id="1.10.3730.20">
    <property type="match status" value="1"/>
</dbReference>
<reference evidence="8 9" key="1">
    <citation type="submission" date="2017-02" db="EMBL/GenBank/DDBJ databases">
        <title>Vagococcus cremeus sp. nov., isolated from the small intestine of a marten, Martes flavigula.</title>
        <authorList>
            <person name="Tak E.J."/>
            <person name="Bae J.-W."/>
        </authorList>
    </citation>
    <scope>NUCLEOTIDE SEQUENCE [LARGE SCALE GENOMIC DNA]</scope>
    <source>
        <strain evidence="8 9">D7T301</strain>
    </source>
</reference>
<keyword evidence="2" id="KW-1003">Cell membrane</keyword>
<sequence>MNKEWTKVILSAILEVFWVIGLTHSNNLFQWTLTILLIVASNYLMISATSKLPTGTVYAVFVGLGTVGIVLSDALFFGATLNLLKLILILLLISGVVGLKLLTPENNAKEEK</sequence>
<evidence type="ECO:0000313" key="8">
    <source>
        <dbReference type="EMBL" id="OPF87179.1"/>
    </source>
</evidence>
<comment type="subcellular location">
    <subcellularLocation>
        <location evidence="1 6">Cell membrane</location>
        <topology evidence="1 6">Multi-pass membrane protein</topology>
    </subcellularLocation>
</comment>
<dbReference type="PANTHER" id="PTHR30561">
    <property type="entry name" value="SMR FAMILY PROTON-DEPENDENT DRUG EFFLUX TRANSPORTER SUGE"/>
    <property type="match status" value="1"/>
</dbReference>
<evidence type="ECO:0000256" key="7">
    <source>
        <dbReference type="SAM" id="Phobius"/>
    </source>
</evidence>